<dbReference type="CDD" id="cd19481">
    <property type="entry name" value="RecA-like_protease"/>
    <property type="match status" value="1"/>
</dbReference>
<dbReference type="GeneID" id="36568801"/>
<dbReference type="STRING" id="857342.A0A2T3B1S6"/>
<dbReference type="PANTHER" id="PTHR46411:SF3">
    <property type="entry name" value="AAA+ ATPASE DOMAIN-CONTAINING PROTEIN"/>
    <property type="match status" value="1"/>
</dbReference>
<dbReference type="SUPFAM" id="SSF52540">
    <property type="entry name" value="P-loop containing nucleoside triphosphate hydrolases"/>
    <property type="match status" value="1"/>
</dbReference>
<protein>
    <recommendedName>
        <fullName evidence="1">AAA+ ATPase domain-containing protein</fullName>
    </recommendedName>
</protein>
<dbReference type="InterPro" id="IPR056599">
    <property type="entry name" value="AAA_lid_fung"/>
</dbReference>
<dbReference type="Pfam" id="PF00004">
    <property type="entry name" value="AAA"/>
    <property type="match status" value="1"/>
</dbReference>
<dbReference type="InParanoid" id="A0A2T3B1S6"/>
<feature type="non-terminal residue" evidence="2">
    <location>
        <position position="1"/>
    </location>
</feature>
<keyword evidence="3" id="KW-1185">Reference proteome</keyword>
<dbReference type="InterPro" id="IPR003593">
    <property type="entry name" value="AAA+_ATPase"/>
</dbReference>
<dbReference type="InterPro" id="IPR027417">
    <property type="entry name" value="P-loop_NTPase"/>
</dbReference>
<evidence type="ECO:0000313" key="3">
    <source>
        <dbReference type="Proteomes" id="UP000241818"/>
    </source>
</evidence>
<dbReference type="InterPro" id="IPR054289">
    <property type="entry name" value="DUF7025"/>
</dbReference>
<dbReference type="Gene3D" id="3.40.50.300">
    <property type="entry name" value="P-loop containing nucleotide triphosphate hydrolases"/>
    <property type="match status" value="1"/>
</dbReference>
<name>A0A2T3B1S6_AMORE</name>
<dbReference type="InterPro" id="IPR003959">
    <property type="entry name" value="ATPase_AAA_core"/>
</dbReference>
<dbReference type="EMBL" id="KZ679011">
    <property type="protein sequence ID" value="PSS18515.1"/>
    <property type="molecule type" value="Genomic_DNA"/>
</dbReference>
<dbReference type="GO" id="GO:0005524">
    <property type="term" value="F:ATP binding"/>
    <property type="evidence" value="ECO:0007669"/>
    <property type="project" value="InterPro"/>
</dbReference>
<proteinExistence type="predicted"/>
<dbReference type="Pfam" id="PF23232">
    <property type="entry name" value="AAA_lid_13"/>
    <property type="match status" value="1"/>
</dbReference>
<dbReference type="AlphaFoldDB" id="A0A2T3B1S6"/>
<organism evidence="2 3">
    <name type="scientific">Amorphotheca resinae ATCC 22711</name>
    <dbReference type="NCBI Taxonomy" id="857342"/>
    <lineage>
        <taxon>Eukaryota</taxon>
        <taxon>Fungi</taxon>
        <taxon>Dikarya</taxon>
        <taxon>Ascomycota</taxon>
        <taxon>Pezizomycotina</taxon>
        <taxon>Leotiomycetes</taxon>
        <taxon>Helotiales</taxon>
        <taxon>Amorphothecaceae</taxon>
        <taxon>Amorphotheca</taxon>
    </lineage>
</organism>
<dbReference type="RefSeq" id="XP_024720867.1">
    <property type="nucleotide sequence ID" value="XM_024860720.1"/>
</dbReference>
<reference evidence="2 3" key="1">
    <citation type="journal article" date="2018" name="New Phytol.">
        <title>Comparative genomics and transcriptomics depict ericoid mycorrhizal fungi as versatile saprotrophs and plant mutualists.</title>
        <authorList>
            <person name="Martino E."/>
            <person name="Morin E."/>
            <person name="Grelet G.A."/>
            <person name="Kuo A."/>
            <person name="Kohler A."/>
            <person name="Daghino S."/>
            <person name="Barry K.W."/>
            <person name="Cichocki N."/>
            <person name="Clum A."/>
            <person name="Dockter R.B."/>
            <person name="Hainaut M."/>
            <person name="Kuo R.C."/>
            <person name="LaButti K."/>
            <person name="Lindahl B.D."/>
            <person name="Lindquist E.A."/>
            <person name="Lipzen A."/>
            <person name="Khouja H.R."/>
            <person name="Magnuson J."/>
            <person name="Murat C."/>
            <person name="Ohm R.A."/>
            <person name="Singer S.W."/>
            <person name="Spatafora J.W."/>
            <person name="Wang M."/>
            <person name="Veneault-Fourrey C."/>
            <person name="Henrissat B."/>
            <person name="Grigoriev I.V."/>
            <person name="Martin F.M."/>
            <person name="Perotto S."/>
        </authorList>
    </citation>
    <scope>NUCLEOTIDE SEQUENCE [LARGE SCALE GENOMIC DNA]</scope>
    <source>
        <strain evidence="2 3">ATCC 22711</strain>
    </source>
</reference>
<accession>A0A2T3B1S6</accession>
<sequence length="630" mass="70671">LLSWDDQARKYATVEPVKVKGQVARLYRYIFVVRRHIDKNSNEATYYIDVESELLRGILRDVLDLEGISFTPVKLDRNFLYTMLDKLESCQAWNAIAPLDLQEIEHLGLLVDYLKSAYADTTHNLLSLLSDNHITYDLLWALFKPNSLVYTTCSGTHKPRCVRYNFGEEKTTIGGAKHWSINCSYLEFNGEDMGSAVIELTISKFRGAKRINELEAFPLQYHAGGTGIRAELLRCGRMFMRLRGTHHCHCSGSAFYKQNGELVQVPIDGRIMVDAAFFRKMNPKNPQPRIFNDPAANWELLGSADDVSETSLGSFDSVSRATSFGLANELFIDQTQGSVADENLLICCPTVPGFSLQDKLWVEIAVADITEIEWSSAPFDGLALPDDQTETILAVTDTEQDSGFDDIVEGKGRGILILLHGNPGVGKTLTAEAVAEHRKKPIYSISVGELPTEAGRLESQLSRIFQIAKHWDAILLLDEADVYLEQRTPQDLVRNGLVSVFLRVMEYCQGIMFLTTNRVSQFDPAALSRIHLKLKYDDLDINARRQVWKNLLDRAGTSEEPVNISTDVLESLSKTLLNGREIKNIVSIALKLASYQRSRVSFSHLQQAVAASKAFMDEFNGTEHVSSLFN</sequence>
<dbReference type="GO" id="GO:0016887">
    <property type="term" value="F:ATP hydrolysis activity"/>
    <property type="evidence" value="ECO:0007669"/>
    <property type="project" value="InterPro"/>
</dbReference>
<dbReference type="SMART" id="SM00382">
    <property type="entry name" value="AAA"/>
    <property type="match status" value="1"/>
</dbReference>
<dbReference type="Pfam" id="PF22942">
    <property type="entry name" value="DUF7025"/>
    <property type="match status" value="1"/>
</dbReference>
<gene>
    <name evidence="2" type="ORF">M430DRAFT_101549</name>
</gene>
<dbReference type="PANTHER" id="PTHR46411">
    <property type="entry name" value="FAMILY ATPASE, PUTATIVE-RELATED"/>
    <property type="match status" value="1"/>
</dbReference>
<evidence type="ECO:0000313" key="2">
    <source>
        <dbReference type="EMBL" id="PSS18515.1"/>
    </source>
</evidence>
<evidence type="ECO:0000259" key="1">
    <source>
        <dbReference type="SMART" id="SM00382"/>
    </source>
</evidence>
<feature type="domain" description="AAA+ ATPase" evidence="1">
    <location>
        <begin position="413"/>
        <end position="538"/>
    </location>
</feature>
<dbReference type="OrthoDB" id="10042665at2759"/>
<dbReference type="Proteomes" id="UP000241818">
    <property type="component" value="Unassembled WGS sequence"/>
</dbReference>